<evidence type="ECO:0000313" key="3">
    <source>
        <dbReference type="EMBL" id="TCO16478.1"/>
    </source>
</evidence>
<comment type="caution">
    <text evidence="3">The sequence shown here is derived from an EMBL/GenBank/DDBJ whole genome shotgun (WGS) entry which is preliminary data.</text>
</comment>
<keyword evidence="4" id="KW-1185">Reference proteome</keyword>
<evidence type="ECO:0000256" key="1">
    <source>
        <dbReference type="ARBA" id="ARBA00023172"/>
    </source>
</evidence>
<dbReference type="InterPro" id="IPR013762">
    <property type="entry name" value="Integrase-like_cat_sf"/>
</dbReference>
<dbReference type="Gene3D" id="1.10.443.10">
    <property type="entry name" value="Intergrase catalytic core"/>
    <property type="match status" value="1"/>
</dbReference>
<evidence type="ECO:0000256" key="2">
    <source>
        <dbReference type="SAM" id="MobiDB-lite"/>
    </source>
</evidence>
<protein>
    <recommendedName>
        <fullName evidence="5">Tyr recombinase domain-containing protein</fullName>
    </recommendedName>
</protein>
<accession>A0ABY2BD97</accession>
<feature type="region of interest" description="Disordered" evidence="2">
    <location>
        <begin position="67"/>
        <end position="94"/>
    </location>
</feature>
<organism evidence="3 4">
    <name type="scientific">Kribbella orskensis</name>
    <dbReference type="NCBI Taxonomy" id="2512216"/>
    <lineage>
        <taxon>Bacteria</taxon>
        <taxon>Bacillati</taxon>
        <taxon>Actinomycetota</taxon>
        <taxon>Actinomycetes</taxon>
        <taxon>Propionibacteriales</taxon>
        <taxon>Kribbellaceae</taxon>
        <taxon>Kribbella</taxon>
    </lineage>
</organism>
<proteinExistence type="predicted"/>
<dbReference type="InterPro" id="IPR011010">
    <property type="entry name" value="DNA_brk_join_enz"/>
</dbReference>
<feature type="compositionally biased region" description="Polar residues" evidence="2">
    <location>
        <begin position="67"/>
        <end position="85"/>
    </location>
</feature>
<dbReference type="RefSeq" id="WP_132193289.1">
    <property type="nucleotide sequence ID" value="NZ_SLWM01000017.1"/>
</dbReference>
<reference evidence="3 4" key="1">
    <citation type="journal article" date="2015" name="Stand. Genomic Sci.">
        <title>Genomic Encyclopedia of Bacterial and Archaeal Type Strains, Phase III: the genomes of soil and plant-associated and newly described type strains.</title>
        <authorList>
            <person name="Whitman W.B."/>
            <person name="Woyke T."/>
            <person name="Klenk H.P."/>
            <person name="Zhou Y."/>
            <person name="Lilburn T.G."/>
            <person name="Beck B.J."/>
            <person name="De Vos P."/>
            <person name="Vandamme P."/>
            <person name="Eisen J.A."/>
            <person name="Garrity G."/>
            <person name="Hugenholtz P."/>
            <person name="Kyrpides N.C."/>
        </authorList>
    </citation>
    <scope>NUCLEOTIDE SEQUENCE [LARGE SCALE GENOMIC DNA]</scope>
    <source>
        <strain evidence="3 4">VKM Ac-2538</strain>
    </source>
</reference>
<evidence type="ECO:0008006" key="5">
    <source>
        <dbReference type="Google" id="ProtNLM"/>
    </source>
</evidence>
<keyword evidence="1" id="KW-0233">DNA recombination</keyword>
<gene>
    <name evidence="3" type="ORF">EV644_117132</name>
</gene>
<sequence>MHTIWTPRQLGAFLRVAFQDRYSGMWVLAATTGMRRSELAGVERNGVDLENETLTIADTRVVVARRSQASDGKSEASGCTTSATPHATLAQDEG</sequence>
<name>A0ABY2BD97_9ACTN</name>
<dbReference type="Proteomes" id="UP000295818">
    <property type="component" value="Unassembled WGS sequence"/>
</dbReference>
<evidence type="ECO:0000313" key="4">
    <source>
        <dbReference type="Proteomes" id="UP000295818"/>
    </source>
</evidence>
<dbReference type="SUPFAM" id="SSF56349">
    <property type="entry name" value="DNA breaking-rejoining enzymes"/>
    <property type="match status" value="1"/>
</dbReference>
<dbReference type="EMBL" id="SLWM01000017">
    <property type="protein sequence ID" value="TCO16478.1"/>
    <property type="molecule type" value="Genomic_DNA"/>
</dbReference>